<dbReference type="InterPro" id="IPR009100">
    <property type="entry name" value="AcylCoA_DH/oxidase_NM_dom_sf"/>
</dbReference>
<dbReference type="Gene3D" id="1.20.140.10">
    <property type="entry name" value="Butyryl-CoA Dehydrogenase, subunit A, domain 3"/>
    <property type="match status" value="1"/>
</dbReference>
<dbReference type="PROSITE" id="PS00072">
    <property type="entry name" value="ACYL_COA_DH_1"/>
    <property type="match status" value="1"/>
</dbReference>
<dbReference type="Pfam" id="PF00441">
    <property type="entry name" value="Acyl-CoA_dh_1"/>
    <property type="match status" value="1"/>
</dbReference>
<evidence type="ECO:0000259" key="10">
    <source>
        <dbReference type="Pfam" id="PF02770"/>
    </source>
</evidence>
<dbReference type="InterPro" id="IPR009075">
    <property type="entry name" value="AcylCo_DH/oxidase_C"/>
</dbReference>
<evidence type="ECO:0000256" key="5">
    <source>
        <dbReference type="ARBA" id="ARBA00023002"/>
    </source>
</evidence>
<feature type="domain" description="Acyl-CoA oxidase/dehydrogenase middle" evidence="10">
    <location>
        <begin position="122"/>
        <end position="217"/>
    </location>
</feature>
<sequence>MHFKLSEEHEMIRKMVRDFARNEVAPTAAERDEEERFDRALFDQMAELGLTGIPWPEEYGGIGSDYLAYVIAVEELSRVCASTGVTLSAHTSLAGWPIFKFGTEEQKQKFLRPMAEGKKIGAYGLTEPSSGSDAGGMRTTAKRDGDHYILNGSKIFITNGGIADIYVVFALTDSDSKQRGTSAFIVESDTLGFSVGKKESKLGIRSSPTTEIMFEDCRIPARNLLGEEGQGFKVAMQTLDGGRNGIAAQAVGIAQSALDASVEYARERHQFGKPIAAQQGIGFKLADMATDVEAARLLTYQAAWLESEGLPYGKESAMSKVFAGDTAMKVTTEAVQVFGGYGYTKDYPVERYMRDAKITQIYEGTQEIQRLVISRMLTK</sequence>
<dbReference type="FunFam" id="1.10.540.10:FF:000002">
    <property type="entry name" value="Acyl-CoA dehydrogenase FadE19"/>
    <property type="match status" value="1"/>
</dbReference>
<keyword evidence="4 8" id="KW-0274">FAD</keyword>
<evidence type="ECO:0000256" key="4">
    <source>
        <dbReference type="ARBA" id="ARBA00022827"/>
    </source>
</evidence>
<evidence type="ECO:0000256" key="7">
    <source>
        <dbReference type="ARBA" id="ARBA00067585"/>
    </source>
</evidence>
<name>J8AZP2_BACCE</name>
<keyword evidence="5 8" id="KW-0560">Oxidoreductase</keyword>
<comment type="catalytic activity">
    <reaction evidence="6">
        <text>a 2,3-saturated acyl-CoA + A = a 2,3-dehydroacyl-CoA + AH2</text>
        <dbReference type="Rhea" id="RHEA:48608"/>
        <dbReference type="ChEBI" id="CHEBI:13193"/>
        <dbReference type="ChEBI" id="CHEBI:17499"/>
        <dbReference type="ChEBI" id="CHEBI:60015"/>
        <dbReference type="ChEBI" id="CHEBI:65111"/>
    </reaction>
</comment>
<evidence type="ECO:0000313" key="13">
    <source>
        <dbReference type="Proteomes" id="UP000006977"/>
    </source>
</evidence>
<accession>J8AZP2</accession>
<gene>
    <name evidence="12" type="ORF">IGC_00211</name>
</gene>
<evidence type="ECO:0000256" key="6">
    <source>
        <dbReference type="ARBA" id="ARBA00052546"/>
    </source>
</evidence>
<dbReference type="HOGENOM" id="CLU_018204_0_2_9"/>
<feature type="domain" description="Acyl-CoA dehydrogenase/oxidase N-terminal" evidence="11">
    <location>
        <begin position="6"/>
        <end position="118"/>
    </location>
</feature>
<dbReference type="CDD" id="cd01158">
    <property type="entry name" value="SCAD_SBCAD"/>
    <property type="match status" value="1"/>
</dbReference>
<dbReference type="SUPFAM" id="SSF56645">
    <property type="entry name" value="Acyl-CoA dehydrogenase NM domain-like"/>
    <property type="match status" value="1"/>
</dbReference>
<evidence type="ECO:0000256" key="8">
    <source>
        <dbReference type="RuleBase" id="RU362125"/>
    </source>
</evidence>
<dbReference type="InterPro" id="IPR013786">
    <property type="entry name" value="AcylCoA_DH/ox_N"/>
</dbReference>
<evidence type="ECO:0000256" key="2">
    <source>
        <dbReference type="ARBA" id="ARBA00009347"/>
    </source>
</evidence>
<comment type="cofactor">
    <cofactor evidence="1 8">
        <name>FAD</name>
        <dbReference type="ChEBI" id="CHEBI:57692"/>
    </cofactor>
</comment>
<dbReference type="PANTHER" id="PTHR43884">
    <property type="entry name" value="ACYL-COA DEHYDROGENASE"/>
    <property type="match status" value="1"/>
</dbReference>
<evidence type="ECO:0000259" key="9">
    <source>
        <dbReference type="Pfam" id="PF00441"/>
    </source>
</evidence>
<feature type="domain" description="Acyl-CoA dehydrogenase/oxidase C-terminal" evidence="9">
    <location>
        <begin position="229"/>
        <end position="376"/>
    </location>
</feature>
<dbReference type="InterPro" id="IPR037069">
    <property type="entry name" value="AcylCoA_DH/ox_N_sf"/>
</dbReference>
<dbReference type="SUPFAM" id="SSF47203">
    <property type="entry name" value="Acyl-CoA dehydrogenase C-terminal domain-like"/>
    <property type="match status" value="1"/>
</dbReference>
<dbReference type="GO" id="GO:0003995">
    <property type="term" value="F:acyl-CoA dehydrogenase activity"/>
    <property type="evidence" value="ECO:0007669"/>
    <property type="project" value="InterPro"/>
</dbReference>
<proteinExistence type="inferred from homology"/>
<dbReference type="FunFam" id="1.20.140.10:FF:000004">
    <property type="entry name" value="Acyl-CoA dehydrogenase FadE25"/>
    <property type="match status" value="1"/>
</dbReference>
<dbReference type="RefSeq" id="WP_002144714.1">
    <property type="nucleotide sequence ID" value="NZ_JH792148.1"/>
</dbReference>
<dbReference type="EMBL" id="AHEA01000003">
    <property type="protein sequence ID" value="EJQ87088.1"/>
    <property type="molecule type" value="Genomic_DNA"/>
</dbReference>
<evidence type="ECO:0000259" key="11">
    <source>
        <dbReference type="Pfam" id="PF02771"/>
    </source>
</evidence>
<dbReference type="PANTHER" id="PTHR43884:SF41">
    <property type="entry name" value="ACYL-COA DEHYDROGENASE"/>
    <property type="match status" value="1"/>
</dbReference>
<reference evidence="12 13" key="1">
    <citation type="submission" date="2012-04" db="EMBL/GenBank/DDBJ databases">
        <title>The Genome Sequence of Bacillus cereus HuA4-10.</title>
        <authorList>
            <consortium name="The Broad Institute Genome Sequencing Platform"/>
            <consortium name="The Broad Institute Genome Sequencing Center for Infectious Disease"/>
            <person name="Feldgarden M."/>
            <person name="Van der Auwera G.A."/>
            <person name="Mahillon J."/>
            <person name="Duprez V."/>
            <person name="Timmery S."/>
            <person name="Mattelet C."/>
            <person name="Dierick K."/>
            <person name="Sun M."/>
            <person name="Yu Z."/>
            <person name="Zhu L."/>
            <person name="Hu X."/>
            <person name="Shank E.B."/>
            <person name="Swiecicka I."/>
            <person name="Hansen B.M."/>
            <person name="Andrup L."/>
            <person name="Young S.K."/>
            <person name="Zeng Q."/>
            <person name="Gargeya S."/>
            <person name="Fitzgerald M."/>
            <person name="Haas B."/>
            <person name="Abouelleil A."/>
            <person name="Alvarado L."/>
            <person name="Arachchi H.M."/>
            <person name="Berlin A."/>
            <person name="Chapman S.B."/>
            <person name="Goldberg J."/>
            <person name="Griggs A."/>
            <person name="Gujja S."/>
            <person name="Hansen M."/>
            <person name="Howarth C."/>
            <person name="Imamovic A."/>
            <person name="Larimer J."/>
            <person name="McCowen C."/>
            <person name="Montmayeur A."/>
            <person name="Murphy C."/>
            <person name="Neiman D."/>
            <person name="Pearson M."/>
            <person name="Priest M."/>
            <person name="Roberts A."/>
            <person name="Saif S."/>
            <person name="Shea T."/>
            <person name="Sisk P."/>
            <person name="Sykes S."/>
            <person name="Wortman J."/>
            <person name="Nusbaum C."/>
            <person name="Birren B."/>
        </authorList>
    </citation>
    <scope>NUCLEOTIDE SEQUENCE [LARGE SCALE GENOMIC DNA]</scope>
    <source>
        <strain evidence="12 13">HuA4-10</strain>
    </source>
</reference>
<organism evidence="12 13">
    <name type="scientific">Bacillus cereus HuA4-10</name>
    <dbReference type="NCBI Taxonomy" id="1053206"/>
    <lineage>
        <taxon>Bacteria</taxon>
        <taxon>Bacillati</taxon>
        <taxon>Bacillota</taxon>
        <taxon>Bacilli</taxon>
        <taxon>Bacillales</taxon>
        <taxon>Bacillaceae</taxon>
        <taxon>Bacillus</taxon>
        <taxon>Bacillus cereus group</taxon>
    </lineage>
</organism>
<dbReference type="PROSITE" id="PS00073">
    <property type="entry name" value="ACYL_COA_DH_2"/>
    <property type="match status" value="1"/>
</dbReference>
<dbReference type="GO" id="GO:0050660">
    <property type="term" value="F:flavin adenine dinucleotide binding"/>
    <property type="evidence" value="ECO:0007669"/>
    <property type="project" value="InterPro"/>
</dbReference>
<dbReference type="PATRIC" id="fig|1053206.3.peg.215"/>
<comment type="similarity">
    <text evidence="2 8">Belongs to the acyl-CoA dehydrogenase family.</text>
</comment>
<dbReference type="InterPro" id="IPR046373">
    <property type="entry name" value="Acyl-CoA_Oxase/DH_mid-dom_sf"/>
</dbReference>
<dbReference type="Pfam" id="PF02770">
    <property type="entry name" value="Acyl-CoA_dh_M"/>
    <property type="match status" value="1"/>
</dbReference>
<dbReference type="InterPro" id="IPR036250">
    <property type="entry name" value="AcylCo_DH-like_C"/>
</dbReference>
<dbReference type="Gene3D" id="1.10.540.10">
    <property type="entry name" value="Acyl-CoA dehydrogenase/oxidase, N-terminal domain"/>
    <property type="match status" value="1"/>
</dbReference>
<protein>
    <recommendedName>
        <fullName evidence="7">Acyl-CoA dehydrogenase</fullName>
    </recommendedName>
</protein>
<dbReference type="Gene3D" id="2.40.110.10">
    <property type="entry name" value="Butyryl-CoA Dehydrogenase, subunit A, domain 2"/>
    <property type="match status" value="1"/>
</dbReference>
<comment type="caution">
    <text evidence="12">The sequence shown here is derived from an EMBL/GenBank/DDBJ whole genome shotgun (WGS) entry which is preliminary data.</text>
</comment>
<evidence type="ECO:0000256" key="1">
    <source>
        <dbReference type="ARBA" id="ARBA00001974"/>
    </source>
</evidence>
<dbReference type="InterPro" id="IPR006089">
    <property type="entry name" value="Acyl-CoA_DH_CS"/>
</dbReference>
<evidence type="ECO:0000256" key="3">
    <source>
        <dbReference type="ARBA" id="ARBA00022630"/>
    </source>
</evidence>
<dbReference type="InterPro" id="IPR006091">
    <property type="entry name" value="Acyl-CoA_Oxase/DH_mid-dom"/>
</dbReference>
<dbReference type="FunFam" id="2.40.110.10:FF:000001">
    <property type="entry name" value="Acyl-CoA dehydrogenase, mitochondrial"/>
    <property type="match status" value="1"/>
</dbReference>
<dbReference type="AlphaFoldDB" id="J8AZP2"/>
<evidence type="ECO:0000313" key="12">
    <source>
        <dbReference type="EMBL" id="EJQ87088.1"/>
    </source>
</evidence>
<dbReference type="Pfam" id="PF02771">
    <property type="entry name" value="Acyl-CoA_dh_N"/>
    <property type="match status" value="1"/>
</dbReference>
<keyword evidence="3 8" id="KW-0285">Flavoprotein</keyword>
<dbReference type="Proteomes" id="UP000006977">
    <property type="component" value="Unassembled WGS sequence"/>
</dbReference>
<dbReference type="PIRSF" id="PIRSF016578">
    <property type="entry name" value="HsaA"/>
    <property type="match status" value="1"/>
</dbReference>